<keyword evidence="1" id="KW-0472">Membrane</keyword>
<keyword evidence="1" id="KW-0812">Transmembrane</keyword>
<comment type="caution">
    <text evidence="2">The sequence shown here is derived from an EMBL/GenBank/DDBJ whole genome shotgun (WGS) entry which is preliminary data.</text>
</comment>
<feature type="transmembrane region" description="Helical" evidence="1">
    <location>
        <begin position="12"/>
        <end position="30"/>
    </location>
</feature>
<keyword evidence="1" id="KW-1133">Transmembrane helix</keyword>
<name>A0ABX1GLB8_9GAMM</name>
<proteinExistence type="predicted"/>
<gene>
    <name evidence="2" type="ORF">HCU74_16220</name>
</gene>
<reference evidence="2 3" key="1">
    <citation type="submission" date="2020-04" db="EMBL/GenBank/DDBJ databases">
        <authorList>
            <person name="Yoon J."/>
        </authorList>
    </citation>
    <scope>NUCLEOTIDE SEQUENCE [LARGE SCALE GENOMIC DNA]</scope>
    <source>
        <strain evidence="2 3">KMU-166</strain>
    </source>
</reference>
<dbReference type="RefSeq" id="WP_168451469.1">
    <property type="nucleotide sequence ID" value="NZ_JAAWWK010000006.1"/>
</dbReference>
<organism evidence="2 3">
    <name type="scientific">Spongiibacter thalassae</name>
    <dbReference type="NCBI Taxonomy" id="2721624"/>
    <lineage>
        <taxon>Bacteria</taxon>
        <taxon>Pseudomonadati</taxon>
        <taxon>Pseudomonadota</taxon>
        <taxon>Gammaproteobacteria</taxon>
        <taxon>Cellvibrionales</taxon>
        <taxon>Spongiibacteraceae</taxon>
        <taxon>Spongiibacter</taxon>
    </lineage>
</organism>
<evidence type="ECO:0000313" key="2">
    <source>
        <dbReference type="EMBL" id="NKI18954.1"/>
    </source>
</evidence>
<evidence type="ECO:0000256" key="1">
    <source>
        <dbReference type="SAM" id="Phobius"/>
    </source>
</evidence>
<sequence length="65" mass="6930">MIDLFNLSAHSALSISIIFAVSYLIGDQLLGRLATQHGAPEYLARLISATATVLLLLVGLMAFTL</sequence>
<dbReference type="Proteomes" id="UP000765845">
    <property type="component" value="Unassembled WGS sequence"/>
</dbReference>
<feature type="transmembrane region" description="Helical" evidence="1">
    <location>
        <begin position="42"/>
        <end position="63"/>
    </location>
</feature>
<protein>
    <submittedName>
        <fullName evidence="2">Uncharacterized protein</fullName>
    </submittedName>
</protein>
<accession>A0ABX1GLB8</accession>
<keyword evidence="3" id="KW-1185">Reference proteome</keyword>
<evidence type="ECO:0000313" key="3">
    <source>
        <dbReference type="Proteomes" id="UP000765845"/>
    </source>
</evidence>
<dbReference type="EMBL" id="JAAWWK010000006">
    <property type="protein sequence ID" value="NKI18954.1"/>
    <property type="molecule type" value="Genomic_DNA"/>
</dbReference>